<dbReference type="EMBL" id="JBHZPZ010000001">
    <property type="protein sequence ID" value="MFE3866633.1"/>
    <property type="molecule type" value="Genomic_DNA"/>
</dbReference>
<keyword evidence="2" id="KW-1185">Reference proteome</keyword>
<evidence type="ECO:0000313" key="2">
    <source>
        <dbReference type="Proteomes" id="UP001600109"/>
    </source>
</evidence>
<organism evidence="1 2">
    <name type="scientific">Flavobacterium xylosi</name>
    <dbReference type="NCBI Taxonomy" id="3230415"/>
    <lineage>
        <taxon>Bacteria</taxon>
        <taxon>Pseudomonadati</taxon>
        <taxon>Bacteroidota</taxon>
        <taxon>Flavobacteriia</taxon>
        <taxon>Flavobacteriales</taxon>
        <taxon>Flavobacteriaceae</taxon>
        <taxon>Flavobacterium</taxon>
    </lineage>
</organism>
<dbReference type="RefSeq" id="WP_379853287.1">
    <property type="nucleotide sequence ID" value="NZ_JBHZPZ010000001.1"/>
</dbReference>
<reference evidence="1 2" key="1">
    <citation type="submission" date="2024-06" db="EMBL/GenBank/DDBJ databases">
        <title>Flavobacterium spp. isolated from glacier.</title>
        <authorList>
            <person name="Han D."/>
        </authorList>
    </citation>
    <scope>NUCLEOTIDE SEQUENCE [LARGE SCALE GENOMIC DNA]</scope>
    <source>
        <strain evidence="1 2">LS2P90</strain>
    </source>
</reference>
<dbReference type="Gene3D" id="3.40.1110.10">
    <property type="entry name" value="Calcium-transporting ATPase, cytoplasmic domain N"/>
    <property type="match status" value="1"/>
</dbReference>
<evidence type="ECO:0000313" key="1">
    <source>
        <dbReference type="EMBL" id="MFE3866633.1"/>
    </source>
</evidence>
<sequence length="62" mass="7085">MAQFAFNKNLERVNLEAKYPRIAELPFDSNRKTMTTLHQFENGILVITKGAVDVLLHKLANN</sequence>
<dbReference type="Pfam" id="PF13246">
    <property type="entry name" value="Cation_ATPase"/>
    <property type="match status" value="1"/>
</dbReference>
<dbReference type="Proteomes" id="UP001600109">
    <property type="component" value="Unassembled WGS sequence"/>
</dbReference>
<name>A0ABW6HRK7_9FLAO</name>
<dbReference type="SUPFAM" id="SSF81660">
    <property type="entry name" value="Metal cation-transporting ATPase, ATP-binding domain N"/>
    <property type="match status" value="1"/>
</dbReference>
<accession>A0ABW6HRK7</accession>
<gene>
    <name evidence="1" type="ORF">ACFX5E_00930</name>
</gene>
<dbReference type="InterPro" id="IPR023299">
    <property type="entry name" value="ATPase_P-typ_cyto_dom_N"/>
</dbReference>
<protein>
    <submittedName>
        <fullName evidence="1">Uncharacterized protein</fullName>
    </submittedName>
</protein>
<comment type="caution">
    <text evidence="1">The sequence shown here is derived from an EMBL/GenBank/DDBJ whole genome shotgun (WGS) entry which is preliminary data.</text>
</comment>
<proteinExistence type="predicted"/>